<dbReference type="Pfam" id="PF13639">
    <property type="entry name" value="zf-RING_2"/>
    <property type="match status" value="1"/>
</dbReference>
<sequence length="305" mass="33608">MASIAGSGLLVAAIPPWRPIVVEMPSSLAELRANGLNPTQHAAFTHWRAHERMVWSNTVIGPNDDPGDFYNPDDHILENVIIDWYVRTRMSQDPEEDEADFEDETGFYANPLFDSSITEEEILGSMTVITISTTHDNTIPSGYDDIARSHKLALAEMKGICPVCKEAMSATRYRTSCAHIACAECMIGWLKYQSSCPDCRKDEVHEQAILIQLNEGDEPAHSVDPSNDEVKNQSPEQLTEGRMHAGDESQNDGVVCGGATEEIPPGDTLDDQVKNKEGERIDHKGEVGDGHDEDELGLDGEMISE</sequence>
<evidence type="ECO:0000313" key="4">
    <source>
        <dbReference type="EMBL" id="SMR55552.1"/>
    </source>
</evidence>
<feature type="compositionally biased region" description="Acidic residues" evidence="2">
    <location>
        <begin position="291"/>
        <end position="305"/>
    </location>
</feature>
<evidence type="ECO:0000256" key="2">
    <source>
        <dbReference type="SAM" id="MobiDB-lite"/>
    </source>
</evidence>
<reference evidence="5" key="1">
    <citation type="submission" date="2017-05" db="EMBL/GenBank/DDBJ databases">
        <authorList>
            <person name="Song R."/>
            <person name="Chenine A.L."/>
            <person name="Ruprecht R.M."/>
        </authorList>
    </citation>
    <scope>NUCLEOTIDE SEQUENCE [LARGE SCALE GENOMIC DNA]</scope>
</reference>
<dbReference type="EMBL" id="LT854259">
    <property type="protein sequence ID" value="SMR55552.1"/>
    <property type="molecule type" value="Genomic_DNA"/>
</dbReference>
<dbReference type="Proteomes" id="UP000245764">
    <property type="component" value="Chromosome 7"/>
</dbReference>
<dbReference type="GO" id="GO:0008270">
    <property type="term" value="F:zinc ion binding"/>
    <property type="evidence" value="ECO:0007669"/>
    <property type="project" value="UniProtKB-KW"/>
</dbReference>
<organism evidence="4 5">
    <name type="scientific">Zymoseptoria tritici ST99CH_1E4</name>
    <dbReference type="NCBI Taxonomy" id="1276532"/>
    <lineage>
        <taxon>Eukaryota</taxon>
        <taxon>Fungi</taxon>
        <taxon>Dikarya</taxon>
        <taxon>Ascomycota</taxon>
        <taxon>Pezizomycotina</taxon>
        <taxon>Dothideomycetes</taxon>
        <taxon>Dothideomycetidae</taxon>
        <taxon>Mycosphaerellales</taxon>
        <taxon>Mycosphaerellaceae</taxon>
        <taxon>Zymoseptoria</taxon>
    </lineage>
</organism>
<name>A0A2H1GPQ0_ZYMTR</name>
<dbReference type="AlphaFoldDB" id="A0A2H1GPQ0"/>
<dbReference type="PROSITE" id="PS50089">
    <property type="entry name" value="ZF_RING_2"/>
    <property type="match status" value="1"/>
</dbReference>
<accession>A0A2H1GPQ0</accession>
<evidence type="ECO:0000259" key="3">
    <source>
        <dbReference type="PROSITE" id="PS50089"/>
    </source>
</evidence>
<keyword evidence="1" id="KW-0863">Zinc-finger</keyword>
<evidence type="ECO:0000313" key="5">
    <source>
        <dbReference type="Proteomes" id="UP000245764"/>
    </source>
</evidence>
<keyword evidence="1" id="KW-0479">Metal-binding</keyword>
<dbReference type="InterPro" id="IPR001841">
    <property type="entry name" value="Znf_RING"/>
</dbReference>
<feature type="domain" description="RING-type" evidence="3">
    <location>
        <begin position="161"/>
        <end position="200"/>
    </location>
</feature>
<keyword evidence="1" id="KW-0862">Zinc</keyword>
<dbReference type="Gene3D" id="3.30.40.10">
    <property type="entry name" value="Zinc/RING finger domain, C3HC4 (zinc finger)"/>
    <property type="match status" value="1"/>
</dbReference>
<evidence type="ECO:0000256" key="1">
    <source>
        <dbReference type="PROSITE-ProRule" id="PRU00175"/>
    </source>
</evidence>
<dbReference type="SUPFAM" id="SSF57850">
    <property type="entry name" value="RING/U-box"/>
    <property type="match status" value="1"/>
</dbReference>
<feature type="region of interest" description="Disordered" evidence="2">
    <location>
        <begin position="216"/>
        <end position="305"/>
    </location>
</feature>
<proteinExistence type="predicted"/>
<dbReference type="InterPro" id="IPR013083">
    <property type="entry name" value="Znf_RING/FYVE/PHD"/>
</dbReference>
<feature type="compositionally biased region" description="Basic and acidic residues" evidence="2">
    <location>
        <begin position="271"/>
        <end position="290"/>
    </location>
</feature>
<protein>
    <recommendedName>
        <fullName evidence="3">RING-type domain-containing protein</fullName>
    </recommendedName>
</protein>
<gene>
    <name evidence="4" type="ORF">ZT1E4_G7900</name>
</gene>